<evidence type="ECO:0000313" key="1">
    <source>
        <dbReference type="EMBL" id="SDA37110.1"/>
    </source>
</evidence>
<sequence>MKELAELTEKQKERRQAFLDWDLSGLPETIGTFHRKRIDRQEGRIYYAFGYEDEETGWEARVLFDEETMDYMVKFYLRMYTITEIELIHGDFDGFRRDVERLLPTAITREFLQRDRVSVLVKGRAFTQWDYAEVLPPSYDGYRLLISPDRPLLGLNGSYIIAEYENREKNTGILFFYNMYRDEYYGELRDRGIPGIVHEYDARTVEELEKKIRLHLKKDLDKLGTGPLER</sequence>
<gene>
    <name evidence="1" type="ORF">SAMN02910343_00031</name>
</gene>
<dbReference type="STRING" id="209880.SAMN02910343_00031"/>
<proteinExistence type="predicted"/>
<organism evidence="1 2">
    <name type="scientific">Allisonella histaminiformans</name>
    <dbReference type="NCBI Taxonomy" id="209880"/>
    <lineage>
        <taxon>Bacteria</taxon>
        <taxon>Bacillati</taxon>
        <taxon>Bacillota</taxon>
        <taxon>Negativicutes</taxon>
        <taxon>Veillonellales</taxon>
        <taxon>Veillonellaceae</taxon>
        <taxon>Allisonella</taxon>
    </lineage>
</organism>
<dbReference type="EMBL" id="FMXA01000003">
    <property type="protein sequence ID" value="SDA37110.1"/>
    <property type="molecule type" value="Genomic_DNA"/>
</dbReference>
<evidence type="ECO:0000313" key="2">
    <source>
        <dbReference type="Proteomes" id="UP000199689"/>
    </source>
</evidence>
<dbReference type="RefSeq" id="WP_091362593.1">
    <property type="nucleotide sequence ID" value="NZ_JAXEWK010000108.1"/>
</dbReference>
<dbReference type="OrthoDB" id="1633695at2"/>
<keyword evidence="2" id="KW-1185">Reference proteome</keyword>
<accession>A0A1G5UU16</accession>
<dbReference type="AlphaFoldDB" id="A0A1G5UU16"/>
<name>A0A1G5UU16_9FIRM</name>
<reference evidence="1 2" key="1">
    <citation type="submission" date="2016-10" db="EMBL/GenBank/DDBJ databases">
        <authorList>
            <person name="de Groot N.N."/>
        </authorList>
    </citation>
    <scope>NUCLEOTIDE SEQUENCE [LARGE SCALE GENOMIC DNA]</scope>
    <source>
        <strain evidence="1 2">DSM 15230</strain>
    </source>
</reference>
<dbReference type="Proteomes" id="UP000199689">
    <property type="component" value="Unassembled WGS sequence"/>
</dbReference>
<protein>
    <submittedName>
        <fullName evidence="1">Uncharacterized protein</fullName>
    </submittedName>
</protein>